<proteinExistence type="predicted"/>
<dbReference type="OrthoDB" id="2220917at2"/>
<evidence type="ECO:0000313" key="2">
    <source>
        <dbReference type="Proteomes" id="UP000286288"/>
    </source>
</evidence>
<comment type="caution">
    <text evidence="1">The sequence shown here is derived from an EMBL/GenBank/DDBJ whole genome shotgun (WGS) entry which is preliminary data.</text>
</comment>
<name>A0A1G9GJE5_ENTCA</name>
<dbReference type="EMBL" id="QRMZ01000009">
    <property type="protein sequence ID" value="RHK06582.1"/>
    <property type="molecule type" value="Genomic_DNA"/>
</dbReference>
<dbReference type="Pfam" id="PF09913">
    <property type="entry name" value="DUF2142"/>
    <property type="match status" value="1"/>
</dbReference>
<reference evidence="1 2" key="1">
    <citation type="submission" date="2018-08" db="EMBL/GenBank/DDBJ databases">
        <title>A genome reference for cultivated species of the human gut microbiota.</title>
        <authorList>
            <person name="Zou Y."/>
            <person name="Xue W."/>
            <person name="Luo G."/>
        </authorList>
    </citation>
    <scope>NUCLEOTIDE SEQUENCE [LARGE SCALE GENOMIC DNA]</scope>
    <source>
        <strain evidence="1 2">AF48-16</strain>
    </source>
</reference>
<organism evidence="1 2">
    <name type="scientific">Enterococcus casseliflavus</name>
    <name type="common">Enterococcus flavescens</name>
    <dbReference type="NCBI Taxonomy" id="37734"/>
    <lineage>
        <taxon>Bacteria</taxon>
        <taxon>Bacillati</taxon>
        <taxon>Bacillota</taxon>
        <taxon>Bacilli</taxon>
        <taxon>Lactobacillales</taxon>
        <taxon>Enterococcaceae</taxon>
        <taxon>Enterococcus</taxon>
    </lineage>
</organism>
<dbReference type="Proteomes" id="UP000286288">
    <property type="component" value="Unassembled WGS sequence"/>
</dbReference>
<dbReference type="InterPro" id="IPR018674">
    <property type="entry name" value="DUF2142_membrane"/>
</dbReference>
<sequence>MKFISRNIAELKGNWKMGIGFLIILLLSQYLLQYKDSTWPKLYILIAAAALLILLSFSRLNESKQIARNTFLLIAIMGSLNSLIFPVNGNLDEYSHYYHALNLADGELTKRVSQQNFREVSPDYQAISSVPMKKLDGLATNLYNKEFINIRHVPSDYRSELLDISETLANPAYIPSALGISLGRQISDRVAVSYYLGRIGNVLFYAFLAWLAVRVSRYYKIQLFLTSTLPFTLWISAGYTYDNLYYGLTLLLFAQFTNLIKDNNKITIKKIVAYCVTCLGLVFCKAPMLVLIFLPVFIPSKRWETRKNFYSYLLLSFFTLLTSSLWIFREKISMLITPQTAQASLSSIESTTEISRTSYFLDNIGYTIEVFLRSILEIPKNIIEFIEMPQIDIMSTGVLRNVNSISYILLIILASFLLKIVLDKKMILWSLILFLTITLGTIYAISGDTRVFNIGDLHVSGVQGRYHFYLMAFLPLYIKSFTERTSFRNENIAQFLNEEQITNFIVKSVFVITVLNSCIAIYGFL</sequence>
<dbReference type="AlphaFoldDB" id="A0A1G9GJE5"/>
<evidence type="ECO:0000313" key="1">
    <source>
        <dbReference type="EMBL" id="RHK06582.1"/>
    </source>
</evidence>
<accession>A0A1G9GJE5</accession>
<dbReference type="RefSeq" id="WP_081343907.1">
    <property type="nucleotide sequence ID" value="NZ_FNFS01000020.1"/>
</dbReference>
<protein>
    <submittedName>
        <fullName evidence="1">DUF2142 domain-containing protein</fullName>
    </submittedName>
</protein>
<gene>
    <name evidence="1" type="ORF">DW084_08525</name>
</gene>